<feature type="domain" description="MacB-like periplasmic core" evidence="9">
    <location>
        <begin position="26"/>
        <end position="216"/>
    </location>
</feature>
<feature type="transmembrane region" description="Helical" evidence="7">
    <location>
        <begin position="553"/>
        <end position="574"/>
    </location>
</feature>
<evidence type="ECO:0000256" key="7">
    <source>
        <dbReference type="SAM" id="Phobius"/>
    </source>
</evidence>
<dbReference type="PANTHER" id="PTHR30287">
    <property type="entry name" value="MEMBRANE COMPONENT OF PREDICTED ABC SUPERFAMILY METABOLITE UPTAKE TRANSPORTER"/>
    <property type="match status" value="1"/>
</dbReference>
<dbReference type="Pfam" id="PF12704">
    <property type="entry name" value="MacB_PCD"/>
    <property type="match status" value="1"/>
</dbReference>
<dbReference type="EMBL" id="LFVU01000002">
    <property type="protein sequence ID" value="KMT23193.1"/>
    <property type="molecule type" value="Genomic_DNA"/>
</dbReference>
<evidence type="ECO:0000256" key="5">
    <source>
        <dbReference type="ARBA" id="ARBA00023136"/>
    </source>
</evidence>
<dbReference type="InterPro" id="IPR025857">
    <property type="entry name" value="MacB_PCD"/>
</dbReference>
<sequence length="1082" mass="123040">MKFSIIKDTTREVKKSIGRFLSIFFIVALGVAFFAGVNVASPIMESTADNYFDRNNLMDIQLISNLGLTDSDINELSKIKEVKRTSGGYSKDVLTNIDKKELVIRVHSLDLDKLSDKPGEYINKPSLVEGRFPVKLGECVIESSLMEKNINIGSKIEIYGDNNESLEDTFKNTKYTVVGKVQTPYYISEQKGSSTIGNGQLDTFIMVPKDEFKSKIYTDVNITLKGTKGLLSYSDEYDENVKKVKKEIENLGKKRASLRYDEVISDANEKLEAGKKELNDKRSSAYKELSNAKIKINKAKDDLEKGEKQLIKKESSFKKLIEDSKFRIDMEENNLIANEKALNNSYNDFIKNKPSVEKNLELSKTKIREEQNKINELKSQISFMENEVAYGNKSDIEKKELEKKIIDTRKTLVELESYIDSAKKNLDLKMQELELSQIKFKESFITIANAKEEISKQRLKIKNSEVLAQKEFVKAKEEIKRGKAKILSSENIYNKNKEKADREFLKADNEIKQKEKDIKGIKEGKWYVLDRNANYGFVDFGNSAESISAIAKVFPLFFFLVAALICLTTMTRMVDEQRVNIGTLKGLGYDKASIAFKYIVYAAFASIGGSILGLIVGLTVFPTVIYNAYTSMTYTLPPIILNFDIGVSLIAILVATLVTTLSALLACYKELLEEPSLLMRPKAPKQGKRILLERIGFIWSRMNFIQKVTARNIFRYKKRFFMTVIGISGCTALLVSGFGIRDSISSIVEKQYGDVFKYNAVASYKSEVLSIEENKNLEAISKDKRILDFENVRIKNINVSKGNKEKEVNIFVLENSSKMNSFVNTINRVSGEKYTISNKGVIITEKISKILGVKIGDFISIEDKNKNKHNVLVEGVSENYISHYVYMTPEFYKNLFNEEVKYNQILLKVKNTNKEIEKAISIDIMKETNINSIKFTSTLMESFDSMISNLNYVVLLMIVSAGALAFVVLYNLTNVNISERLREIATIKVLGFYDNEVSSYVFRENIILTFIGSLFGLSLGTFLHRFIMVTAELESIMFGRDIKLFSYIISALLTIVFGLLVNWFMYYKLKKINMVESLKSID</sequence>
<feature type="coiled-coil region" evidence="6">
    <location>
        <begin position="234"/>
        <end position="316"/>
    </location>
</feature>
<proteinExistence type="predicted"/>
<feature type="transmembrane region" description="Helical" evidence="7">
    <location>
        <begin position="1044"/>
        <end position="1064"/>
    </location>
</feature>
<evidence type="ECO:0000256" key="1">
    <source>
        <dbReference type="ARBA" id="ARBA00004651"/>
    </source>
</evidence>
<dbReference type="InterPro" id="IPR038766">
    <property type="entry name" value="Membrane_comp_ABC_pdt"/>
</dbReference>
<evidence type="ECO:0000259" key="8">
    <source>
        <dbReference type="Pfam" id="PF02687"/>
    </source>
</evidence>
<dbReference type="PANTHER" id="PTHR30287:SF1">
    <property type="entry name" value="INNER MEMBRANE PROTEIN"/>
    <property type="match status" value="1"/>
</dbReference>
<dbReference type="GO" id="GO:0005886">
    <property type="term" value="C:plasma membrane"/>
    <property type="evidence" value="ECO:0007669"/>
    <property type="project" value="UniProtKB-SubCell"/>
</dbReference>
<gene>
    <name evidence="10" type="ORF">CLCY_6c00740</name>
</gene>
<keyword evidence="2" id="KW-1003">Cell membrane</keyword>
<feature type="domain" description="ABC3 transporter permease C-terminal" evidence="8">
    <location>
        <begin position="956"/>
        <end position="1073"/>
    </location>
</feature>
<keyword evidence="5 7" id="KW-0472">Membrane</keyword>
<dbReference type="InterPro" id="IPR003838">
    <property type="entry name" value="ABC3_permease_C"/>
</dbReference>
<evidence type="ECO:0000256" key="3">
    <source>
        <dbReference type="ARBA" id="ARBA00022692"/>
    </source>
</evidence>
<feature type="coiled-coil region" evidence="6">
    <location>
        <begin position="360"/>
        <end position="467"/>
    </location>
</feature>
<evidence type="ECO:0000256" key="4">
    <source>
        <dbReference type="ARBA" id="ARBA00022989"/>
    </source>
</evidence>
<dbReference type="OrthoDB" id="5137249at2"/>
<dbReference type="STRING" id="1121307.CLCY_6c00740"/>
<evidence type="ECO:0000256" key="2">
    <source>
        <dbReference type="ARBA" id="ARBA00022475"/>
    </source>
</evidence>
<evidence type="ECO:0000313" key="11">
    <source>
        <dbReference type="Proteomes" id="UP000036756"/>
    </source>
</evidence>
<dbReference type="Proteomes" id="UP000036756">
    <property type="component" value="Unassembled WGS sequence"/>
</dbReference>
<keyword evidence="4 7" id="KW-1133">Transmembrane helix</keyword>
<dbReference type="RefSeq" id="WP_048569276.1">
    <property type="nucleotide sequence ID" value="NZ_LFVU01000002.1"/>
</dbReference>
<dbReference type="PATRIC" id="fig|1121307.3.peg.2206"/>
<comment type="caution">
    <text evidence="10">The sequence shown here is derived from an EMBL/GenBank/DDBJ whole genome shotgun (WGS) entry which is preliminary data.</text>
</comment>
<feature type="transmembrane region" description="Helical" evidence="7">
    <location>
        <begin position="950"/>
        <end position="972"/>
    </location>
</feature>
<name>A0A0J8DG96_CLOCY</name>
<feature type="domain" description="ABC3 transporter permease C-terminal" evidence="8">
    <location>
        <begin position="553"/>
        <end position="667"/>
    </location>
</feature>
<evidence type="ECO:0000259" key="9">
    <source>
        <dbReference type="Pfam" id="PF12704"/>
    </source>
</evidence>
<feature type="transmembrane region" description="Helical" evidence="7">
    <location>
        <begin position="20"/>
        <end position="40"/>
    </location>
</feature>
<keyword evidence="6" id="KW-0175">Coiled coil</keyword>
<reference evidence="10 11" key="1">
    <citation type="submission" date="2015-06" db="EMBL/GenBank/DDBJ databases">
        <title>Draft genome sequence of the purine-degrading Clostridium cylindrosporum HC-1 (DSM 605).</title>
        <authorList>
            <person name="Poehlein A."/>
            <person name="Schiel-Bengelsdorf B."/>
            <person name="Bengelsdorf F."/>
            <person name="Daniel R."/>
            <person name="Duerre P."/>
        </authorList>
    </citation>
    <scope>NUCLEOTIDE SEQUENCE [LARGE SCALE GENOMIC DNA]</scope>
    <source>
        <strain evidence="10 11">DSM 605</strain>
    </source>
</reference>
<evidence type="ECO:0000256" key="6">
    <source>
        <dbReference type="SAM" id="Coils"/>
    </source>
</evidence>
<feature type="transmembrane region" description="Helical" evidence="7">
    <location>
        <begin position="595"/>
        <end position="625"/>
    </location>
</feature>
<organism evidence="10 11">
    <name type="scientific">Clostridium cylindrosporum DSM 605</name>
    <dbReference type="NCBI Taxonomy" id="1121307"/>
    <lineage>
        <taxon>Bacteria</taxon>
        <taxon>Bacillati</taxon>
        <taxon>Bacillota</taxon>
        <taxon>Clostridia</taxon>
        <taxon>Eubacteriales</taxon>
        <taxon>Clostridiaceae</taxon>
        <taxon>Clostridium</taxon>
    </lineage>
</organism>
<comment type="subcellular location">
    <subcellularLocation>
        <location evidence="1">Cell membrane</location>
        <topology evidence="1">Multi-pass membrane protein</topology>
    </subcellularLocation>
</comment>
<feature type="transmembrane region" description="Helical" evidence="7">
    <location>
        <begin position="1006"/>
        <end position="1024"/>
    </location>
</feature>
<feature type="transmembrane region" description="Helical" evidence="7">
    <location>
        <begin position="720"/>
        <end position="740"/>
    </location>
</feature>
<dbReference type="AlphaFoldDB" id="A0A0J8DG96"/>
<dbReference type="Pfam" id="PF02687">
    <property type="entry name" value="FtsX"/>
    <property type="match status" value="2"/>
</dbReference>
<feature type="transmembrane region" description="Helical" evidence="7">
    <location>
        <begin position="645"/>
        <end position="668"/>
    </location>
</feature>
<protein>
    <submittedName>
        <fullName evidence="10">FtsX-like permease family protein</fullName>
    </submittedName>
</protein>
<accession>A0A0J8DG96</accession>
<evidence type="ECO:0000313" key="10">
    <source>
        <dbReference type="EMBL" id="KMT23193.1"/>
    </source>
</evidence>
<keyword evidence="3 7" id="KW-0812">Transmembrane</keyword>
<keyword evidence="11" id="KW-1185">Reference proteome</keyword>